<dbReference type="RefSeq" id="WP_219058147.1">
    <property type="nucleotide sequence ID" value="NZ_JAHBBH010000006.1"/>
</dbReference>
<evidence type="ECO:0000259" key="3">
    <source>
        <dbReference type="Pfam" id="PF07687"/>
    </source>
</evidence>
<keyword evidence="2" id="KW-0862">Zinc</keyword>
<feature type="domain" description="Peptidase M20 dimerisation" evidence="3">
    <location>
        <begin position="205"/>
        <end position="354"/>
    </location>
</feature>
<evidence type="ECO:0000256" key="2">
    <source>
        <dbReference type="ARBA" id="ARBA00022833"/>
    </source>
</evidence>
<keyword evidence="5" id="KW-1185">Reference proteome</keyword>
<evidence type="ECO:0000313" key="4">
    <source>
        <dbReference type="EMBL" id="MBW3092049.1"/>
    </source>
</evidence>
<reference evidence="4 5" key="1">
    <citation type="submission" date="2021-05" db="EMBL/GenBank/DDBJ databases">
        <title>Phylogenetic classification of ten novel species belonging to the genus Bifidobacterium comprising B. colchicus sp. nov., B. abeli sp. nov., B. bicoloris sp. nov., B. guerezis sp. nov., B. rosaliae sp. nov., B. santillanensis sp. nov., B. argentati sp. nov., B. amazzoni sp. nov., B. pluviali sp. nov., and B. pinnaculum sp. nov.</title>
        <authorList>
            <person name="Lugli G.A."/>
            <person name="Ruiz Garcia L."/>
            <person name="Margolles A."/>
            <person name="Ventura M."/>
        </authorList>
    </citation>
    <scope>NUCLEOTIDE SEQUENCE [LARGE SCALE GENOMIC DNA]</scope>
    <source>
        <strain evidence="4 5">82T10</strain>
    </source>
</reference>
<organism evidence="4 5">
    <name type="scientific">Bifidobacterium miconis</name>
    <dbReference type="NCBI Taxonomy" id="2834435"/>
    <lineage>
        <taxon>Bacteria</taxon>
        <taxon>Bacillati</taxon>
        <taxon>Actinomycetota</taxon>
        <taxon>Actinomycetes</taxon>
        <taxon>Bifidobacteriales</taxon>
        <taxon>Bifidobacteriaceae</taxon>
        <taxon>Bifidobacterium</taxon>
    </lineage>
</organism>
<dbReference type="EMBL" id="JAHBBH010000006">
    <property type="protein sequence ID" value="MBW3092049.1"/>
    <property type="molecule type" value="Genomic_DNA"/>
</dbReference>
<dbReference type="PANTHER" id="PTHR43808:SF8">
    <property type="entry name" value="PEPTIDASE M20 DIMERISATION DOMAIN-CONTAINING PROTEIN"/>
    <property type="match status" value="1"/>
</dbReference>
<evidence type="ECO:0000256" key="1">
    <source>
        <dbReference type="ARBA" id="ARBA00001947"/>
    </source>
</evidence>
<comment type="caution">
    <text evidence="4">The sequence shown here is derived from an EMBL/GenBank/DDBJ whole genome shotgun (WGS) entry which is preliminary data.</text>
</comment>
<dbReference type="InterPro" id="IPR050072">
    <property type="entry name" value="Peptidase_M20A"/>
</dbReference>
<evidence type="ECO:0000313" key="5">
    <source>
        <dbReference type="Proteomes" id="UP000700815"/>
    </source>
</evidence>
<comment type="cofactor">
    <cofactor evidence="1">
        <name>Zn(2+)</name>
        <dbReference type="ChEBI" id="CHEBI:29105"/>
    </cofactor>
</comment>
<dbReference type="Pfam" id="PF07687">
    <property type="entry name" value="M20_dimer"/>
    <property type="match status" value="1"/>
</dbReference>
<dbReference type="InterPro" id="IPR011650">
    <property type="entry name" value="Peptidase_M20_dimer"/>
</dbReference>
<dbReference type="PIRSF" id="PIRSF036696">
    <property type="entry name" value="ACY-1"/>
    <property type="match status" value="1"/>
</dbReference>
<dbReference type="Pfam" id="PF01546">
    <property type="entry name" value="Peptidase_M20"/>
    <property type="match status" value="1"/>
</dbReference>
<dbReference type="PANTHER" id="PTHR43808">
    <property type="entry name" value="ACETYLORNITHINE DEACETYLASE"/>
    <property type="match status" value="1"/>
</dbReference>
<proteinExistence type="predicted"/>
<name>A0ABS6WDB8_9BIFI</name>
<dbReference type="NCBIfam" id="NF005913">
    <property type="entry name" value="PRK07906.1"/>
    <property type="match status" value="1"/>
</dbReference>
<accession>A0ABS6WDB8</accession>
<dbReference type="InterPro" id="IPR002933">
    <property type="entry name" value="Peptidase_M20"/>
</dbReference>
<sequence length="468" mass="49962">MTNATGTVAAHDTDIVSICSRLIRFDTTNYEHGRSNGESDCADYVESLLADTPFAIRRLESAPRRSNLIVTVPGTRPDLPALICHGHLDVVPADPALWTFDPFSGTVSDGYVYGRGAVDMKDFVAAMICVLRDWAASGFRPAHTTYFAFVADEETDGDFGAAWLVRNHPECFGGARYALGESGGMKIPWTDAAGRPVNFYPIASGERGTAHLKITAHGTAGHGSYVRDDNAVVRLADAVSRVAHHRWPNEVIATMGRFLEIVGQVRGETYVLDAADGADAVIADGADAAAAAARSDASLNELLDRLGPLADVVRRAFRPSSVPTMLAAGYKVNVIPEQAQACIDVRTLPGGEERQLAVIDELLGEHVTREFIAHEPALEAPLDTPFYLAIADALRGLDPTAVPVPFCTGGGSDAKAFSLLGIHAYGFSPSCAGAQGQQPQGAHGVDERVPVDSLRFAQTTLDAILRWR</sequence>
<dbReference type="Proteomes" id="UP000700815">
    <property type="component" value="Unassembled WGS sequence"/>
</dbReference>
<gene>
    <name evidence="4" type="ORF">KIH79_03585</name>
</gene>
<protein>
    <submittedName>
        <fullName evidence="4">M20/M25/M40 family metallo-hydrolase</fullName>
    </submittedName>
</protein>